<dbReference type="KEGG" id="aaf:AURANDRAFT_72120"/>
<feature type="region of interest" description="Disordered" evidence="1">
    <location>
        <begin position="2025"/>
        <end position="2105"/>
    </location>
</feature>
<keyword evidence="4" id="KW-1185">Reference proteome</keyword>
<feature type="compositionally biased region" description="Low complexity" evidence="1">
    <location>
        <begin position="535"/>
        <end position="551"/>
    </location>
</feature>
<feature type="compositionally biased region" description="Polar residues" evidence="1">
    <location>
        <begin position="52"/>
        <end position="62"/>
    </location>
</feature>
<feature type="compositionally biased region" description="Acidic residues" evidence="1">
    <location>
        <begin position="758"/>
        <end position="768"/>
    </location>
</feature>
<feature type="region of interest" description="Disordered" evidence="1">
    <location>
        <begin position="755"/>
        <end position="793"/>
    </location>
</feature>
<feature type="compositionally biased region" description="Low complexity" evidence="1">
    <location>
        <begin position="491"/>
        <end position="501"/>
    </location>
</feature>
<feature type="compositionally biased region" description="Acidic residues" evidence="1">
    <location>
        <begin position="186"/>
        <end position="200"/>
    </location>
</feature>
<evidence type="ECO:0000313" key="4">
    <source>
        <dbReference type="Proteomes" id="UP000002729"/>
    </source>
</evidence>
<feature type="region of interest" description="Disordered" evidence="1">
    <location>
        <begin position="2125"/>
        <end position="2213"/>
    </location>
</feature>
<feature type="region of interest" description="Disordered" evidence="1">
    <location>
        <begin position="411"/>
        <end position="454"/>
    </location>
</feature>
<sequence length="2711" mass="285247">MSSRPIKGIHSINVDRGFGPDGRRVKSPSDGLSLQVASDKRRSPTHHHKRSPANSRTPSPNLEKQFGRSSGGRAKTASDIYHASIKSPRSAFQAPGEGSSSKNKSGGAKAWRASPVGAKAAGAGGRERKSPSPYSSSSRKSPSAGLGGDEKKKALGAKERKERDRAAAAAAAASAAIVEEELKHDDDDDDEPESDVDDVELQSITAGLNQGALGPRPQNGASHVPSRLPSHLAGDEKKEAAEKKAPKDKTDPPRPRSAPGSRGHGADAEPRPRDRSASVRDGSASRGSPRSAVHRRHVSDIRVDAAPAGPDGEPLSPSAPRRRRGDADRGSSDRKPPKEDHKAKEEIAPPPARDRAGSEPAPEETDASLRTSLQRVLAAEHGPARDDGISIREIEELQLLLDYKKHQLLAAQHGEAPGRDRGSSLEDVALPPRPGDADLPHPPPPPDDEPDSELARTIAALQRLPSQLRVDNRSALSHLTEMSRRLSASVGAAAEAFSGGRAADEPDDEEPELEGLARDAYGLGAVYGGSVNSDSSLGATGSLGTTSTAAAPEPPKEPEKTAAKTFEPRDDRGVDVFTESILQSKRDEDEALAKSPTAAANGLLRGANEKSRAERLARLHASACAPNDKMFSSAYGAWVTSKGGRGKKVPIVRKDAPKKVEKPAEGDDAAEPEEKAGKPAGPPPRPSRAPVPEVSFGLGVVGSTREGRPADGAPTLNFSVLDDLEERTGVQAVVVGHAPAAFAESFRSPFHRLVDFGPDVDPDREDEINDRSRQRERDWLRDGGDRATHSVRSALSSPETVISSVSDYTAWSCASPRSPNHVEFSYRPPPSFVPRIRLEALRSPRRGVVDDYILSPDPAKSISTLYSPRSAFTPRSSASNDDLRSAGNAPAAKHTTNHKARPGDTLDAERDYAARLFGVHAIRVAAASADDDDGDALLLQCAFLEEPDEDEASNALLDHSEGGSGQLADDATLRVALVCVQEAPAAVARAGLERLYGADRLRGAGPLRAVAARRRGARGQSGGASLLPLLRFGAVGDGSGARGCSAHPQLASLRRILRAKSGVLRSSALAGLCGGQGSKRVIQRGGSRGAVDLQLRFVAYQLLRCLMAAHGAGVAFGGRVDSRSLFVSDRLWLRALPRVAAVAGEAAGDAPLCRPPLHRKPVVARWVDGSLSNFEYLVLLNEAAGRGNCLNNDHFVFPWVSDLKSRDGDDHWRDLSKTKFRLNKGDLMLDRTYGASRHHVPEPGLSELALCIYLARITPISVLRRVVRANFVAEHYPATVERLYAWTPDEAIPEFFCDPSVFKSRHGDRLRDLGVPGWCASPEDFVSYHRALLESDAVSSNLHAWIDVTFGYALVGAAAVERKNAPLRERPRSLFDRVDHRAPGAAVLFAAPHPRRAVAPRAACDAAARAADREKRALEAFLRLEPASSRGVDAPRPPADAPAASRRLAFDAFGDAHAVAGDVDAPLRRPPRRPAVRPFDGAVAADAAAAGAVLLELYLGAAPDGGGAAPAPCAVAPLPAPVRRAAAALAAGRASLDRIAATAPPAASDDDDDARRRKPDYEDAAPCLFPSHFAKAYDLVAAVERAATPRDAVDAVLGSLDAFGDLELAGALLCLPHYLACLDDTKGWSFLAGDESDDDDDEKRAGSSDDLCLFVDVVGAKIGQGAAAHALAPRVAAFVDAVVQLEGEAPATFLRYGDLVFRSVVDRCGARAFAKLFVPTLCDVARGAGDVAVAAAGALGRLASRDALGPALAARLVLPAVVADLGREQLHDDPALGDAPTPRVFAVVELCDALGAEAVAPAVLSPLLDGRGALAVLEGALSDPHNGAARRALLEIIRVLRSLVGALSPATVLHFYVDVPPVPLPRLLGALLPTTSTLTDAASVAAAKRALTDVASLVSLVCLAVGPAASTKHLLPEVDRFFGQLAHLRASAAALPGAVSELAERLALDVATELYTPLAATLGIETMRRHAPSARGLLGEALPGDDAARDRAPPGGAARDDDELHKRALDWGHDQFEKGLDWLTRTADRLGGPPGAEPRRRREHPDDVTVDDEAFGRGARSAEAAAPRVPPPPPPRHQTSPGERLGTKRPPRAPAVLDEGRRQRVQSVVENQVSEGMELHRLRDARSAAAPAAARAPRPPKPAARSSRPLHVKVLTHSSSLRGDFDPRQSVDTYDGEPRADSSDDDDDDKPGDAPQKAKAPEPVVKGLQPQGANAAAIRDERLWLLGAYPRSTLVDERPWEALDEPWAPRFSVSSRPLAWVPPTVAGAARTAGGAAPAAGAAADSRGARVLAVDAAETVVLCGGRDGLVRVWSLRRHPPELQARGYSAASYGRSGARRAVRALFTFDGGGGGGGLRAGSCDGAYLDVWDVERTKTIRRWAWPRARAAAQAAAAPPAAAGPPGAPYGAPFPDAGSQLIVDAAPMPLGYGAGGATAASPGAASAQQLVVLAERALSIVDVRARDGAAAEWPLLFEGADDHGAPPKPGRDSRGDDDAAAAAPAAPPATPGAALEEPHAGLSSPEPLFHARGRGGSRARSVAASARGSWLAAGSEHGAVAVLERRAGKVLATFQAHHSAVVAQLPVGRHELLTVAADTTATLWDLRGAQPRAVATVRGLPDYRGGLHAANVKALHFDQGGLLLLAANGHKVAATHVPPRATAQAPYASQAHKRHFVDDRGNRIHRHHLAIESLAVLPMRRMLLLGCEDGHVRVTA</sequence>
<gene>
    <name evidence="3" type="ORF">AURANDRAFT_72120</name>
</gene>
<feature type="compositionally biased region" description="Basic and acidic residues" evidence="1">
    <location>
        <begin position="2037"/>
        <end position="2047"/>
    </location>
</feature>
<feature type="compositionally biased region" description="Low complexity" evidence="1">
    <location>
        <begin position="2057"/>
        <end position="2067"/>
    </location>
</feature>
<dbReference type="SUPFAM" id="SSF81837">
    <property type="entry name" value="BEACH domain"/>
    <property type="match status" value="1"/>
</dbReference>
<dbReference type="Proteomes" id="UP000002729">
    <property type="component" value="Unassembled WGS sequence"/>
</dbReference>
<dbReference type="InterPro" id="IPR000409">
    <property type="entry name" value="BEACH_dom"/>
</dbReference>
<feature type="compositionally biased region" description="Basic and acidic residues" evidence="1">
    <location>
        <begin position="264"/>
        <end position="278"/>
    </location>
</feature>
<feature type="region of interest" description="Disordered" evidence="1">
    <location>
        <begin position="1540"/>
        <end position="1559"/>
    </location>
</feature>
<feature type="compositionally biased region" description="Pro residues" evidence="1">
    <location>
        <begin position="680"/>
        <end position="689"/>
    </location>
</feature>
<feature type="compositionally biased region" description="Low complexity" evidence="1">
    <location>
        <begin position="96"/>
        <end position="109"/>
    </location>
</feature>
<dbReference type="InterPro" id="IPR001680">
    <property type="entry name" value="WD40_rpt"/>
</dbReference>
<protein>
    <recommendedName>
        <fullName evidence="2">BEACH domain-containing protein</fullName>
    </recommendedName>
</protein>
<feature type="compositionally biased region" description="Basic and acidic residues" evidence="1">
    <location>
        <begin position="769"/>
        <end position="788"/>
    </location>
</feature>
<feature type="domain" description="BEACH" evidence="2">
    <location>
        <begin position="1151"/>
        <end position="1412"/>
    </location>
</feature>
<dbReference type="PANTHER" id="PTHR46866:SF1">
    <property type="entry name" value="GH12955P"/>
    <property type="match status" value="1"/>
</dbReference>
<feature type="region of interest" description="Disordered" evidence="1">
    <location>
        <begin position="864"/>
        <end position="905"/>
    </location>
</feature>
<dbReference type="InterPro" id="IPR015943">
    <property type="entry name" value="WD40/YVTN_repeat-like_dom_sf"/>
</dbReference>
<dbReference type="GeneID" id="20228562"/>
<feature type="region of interest" description="Disordered" evidence="1">
    <location>
        <begin position="2472"/>
        <end position="2530"/>
    </location>
</feature>
<feature type="compositionally biased region" description="Basic and acidic residues" evidence="1">
    <location>
        <begin position="652"/>
        <end position="665"/>
    </location>
</feature>
<feature type="compositionally biased region" description="Basic and acidic residues" evidence="1">
    <location>
        <begin position="233"/>
        <end position="254"/>
    </location>
</feature>
<dbReference type="Gene3D" id="2.130.10.10">
    <property type="entry name" value="YVTN repeat-like/Quinoprotein amine dehydrogenase"/>
    <property type="match status" value="2"/>
</dbReference>
<feature type="compositionally biased region" description="Basic and acidic residues" evidence="1">
    <location>
        <begin position="2475"/>
        <end position="2492"/>
    </location>
</feature>
<feature type="region of interest" description="Disordered" evidence="1">
    <location>
        <begin position="1977"/>
        <end position="2002"/>
    </location>
</feature>
<feature type="region of interest" description="Disordered" evidence="1">
    <location>
        <begin position="482"/>
        <end position="612"/>
    </location>
</feature>
<dbReference type="Gene3D" id="1.10.1540.10">
    <property type="entry name" value="BEACH domain"/>
    <property type="match status" value="1"/>
</dbReference>
<evidence type="ECO:0000256" key="1">
    <source>
        <dbReference type="SAM" id="MobiDB-lite"/>
    </source>
</evidence>
<dbReference type="EMBL" id="GL833138">
    <property type="protein sequence ID" value="EGB05848.1"/>
    <property type="molecule type" value="Genomic_DNA"/>
</dbReference>
<dbReference type="InterPro" id="IPR036372">
    <property type="entry name" value="BEACH_dom_sf"/>
</dbReference>
<feature type="region of interest" description="Disordered" evidence="1">
    <location>
        <begin position="1"/>
        <end position="390"/>
    </location>
</feature>
<dbReference type="OrthoDB" id="29306at2759"/>
<name>F0YG77_AURAN</name>
<dbReference type="SMART" id="SM01026">
    <property type="entry name" value="Beach"/>
    <property type="match status" value="1"/>
</dbReference>
<feature type="region of interest" description="Disordered" evidence="1">
    <location>
        <begin position="640"/>
        <end position="715"/>
    </location>
</feature>
<dbReference type="PROSITE" id="PS50197">
    <property type="entry name" value="BEACH"/>
    <property type="match status" value="1"/>
</dbReference>
<feature type="compositionally biased region" description="Low complexity" evidence="1">
    <location>
        <begin position="167"/>
        <end position="176"/>
    </location>
</feature>
<dbReference type="eggNOG" id="KOG1786">
    <property type="taxonomic scope" value="Eukaryota"/>
</dbReference>
<proteinExistence type="predicted"/>
<feature type="compositionally biased region" description="Low complexity" evidence="1">
    <location>
        <begin position="131"/>
        <end position="143"/>
    </location>
</feature>
<feature type="compositionally biased region" description="Low complexity" evidence="1">
    <location>
        <begin position="2127"/>
        <end position="2136"/>
    </location>
</feature>
<feature type="compositionally biased region" description="Basic and acidic residues" evidence="1">
    <location>
        <begin position="325"/>
        <end position="357"/>
    </location>
</feature>
<reference evidence="3 4" key="1">
    <citation type="journal article" date="2011" name="Proc. Natl. Acad. Sci. U.S.A.">
        <title>Niche of harmful alga Aureococcus anophagefferens revealed through ecogenomics.</title>
        <authorList>
            <person name="Gobler C.J."/>
            <person name="Berry D.L."/>
            <person name="Dyhrman S.T."/>
            <person name="Wilhelm S.W."/>
            <person name="Salamov A."/>
            <person name="Lobanov A.V."/>
            <person name="Zhang Y."/>
            <person name="Collier J.L."/>
            <person name="Wurch L.L."/>
            <person name="Kustka A.B."/>
            <person name="Dill B.D."/>
            <person name="Shah M."/>
            <person name="VerBerkmoes N.C."/>
            <person name="Kuo A."/>
            <person name="Terry A."/>
            <person name="Pangilinan J."/>
            <person name="Lindquist E.A."/>
            <person name="Lucas S."/>
            <person name="Paulsen I.T."/>
            <person name="Hattenrath-Lehmann T.K."/>
            <person name="Talmage S.C."/>
            <person name="Walker E.A."/>
            <person name="Koch F."/>
            <person name="Burson A.M."/>
            <person name="Marcoval M.A."/>
            <person name="Tang Y.Z."/>
            <person name="Lecleir G.R."/>
            <person name="Coyne K.J."/>
            <person name="Berg G.M."/>
            <person name="Bertrand E.M."/>
            <person name="Saito M.A."/>
            <person name="Gladyshev V.N."/>
            <person name="Grigoriev I.V."/>
        </authorList>
    </citation>
    <scope>NUCLEOTIDE SEQUENCE [LARGE SCALE GENOMIC DNA]</scope>
    <source>
        <strain evidence="4">CCMP 1984</strain>
    </source>
</reference>
<dbReference type="InterPro" id="IPR011047">
    <property type="entry name" value="Quinoprotein_ADH-like_sf"/>
</dbReference>
<dbReference type="PANTHER" id="PTHR46866">
    <property type="entry name" value="GH12955P"/>
    <property type="match status" value="1"/>
</dbReference>
<evidence type="ECO:0000259" key="2">
    <source>
        <dbReference type="PROSITE" id="PS50197"/>
    </source>
</evidence>
<dbReference type="SMART" id="SM00320">
    <property type="entry name" value="WD40"/>
    <property type="match status" value="4"/>
</dbReference>
<evidence type="ECO:0000313" key="3">
    <source>
        <dbReference type="EMBL" id="EGB05848.1"/>
    </source>
</evidence>
<dbReference type="SUPFAM" id="SSF50998">
    <property type="entry name" value="Quinoprotein alcohol dehydrogenase-like"/>
    <property type="match status" value="1"/>
</dbReference>
<feature type="compositionally biased region" description="Basic and acidic residues" evidence="1">
    <location>
        <begin position="148"/>
        <end position="166"/>
    </location>
</feature>
<feature type="compositionally biased region" description="Basic and acidic residues" evidence="1">
    <location>
        <begin position="554"/>
        <end position="574"/>
    </location>
</feature>
<organism evidence="4">
    <name type="scientific">Aureococcus anophagefferens</name>
    <name type="common">Harmful bloom alga</name>
    <dbReference type="NCBI Taxonomy" id="44056"/>
    <lineage>
        <taxon>Eukaryota</taxon>
        <taxon>Sar</taxon>
        <taxon>Stramenopiles</taxon>
        <taxon>Ochrophyta</taxon>
        <taxon>Pelagophyceae</taxon>
        <taxon>Pelagomonadales</taxon>
        <taxon>Pelagomonadaceae</taxon>
        <taxon>Aureococcus</taxon>
    </lineage>
</organism>
<dbReference type="Pfam" id="PF02138">
    <property type="entry name" value="Beach"/>
    <property type="match status" value="1"/>
</dbReference>
<accession>F0YG77</accession>
<dbReference type="RefSeq" id="XP_009039392.1">
    <property type="nucleotide sequence ID" value="XM_009041144.1"/>
</dbReference>
<feature type="compositionally biased region" description="Basic and acidic residues" evidence="1">
    <location>
        <begin position="1986"/>
        <end position="2002"/>
    </location>
</feature>
<dbReference type="InParanoid" id="F0YG77"/>